<evidence type="ECO:0000313" key="2">
    <source>
        <dbReference type="Proteomes" id="UP000640489"/>
    </source>
</evidence>
<proteinExistence type="predicted"/>
<name>A0A930YKE9_9ACTN</name>
<dbReference type="EMBL" id="JADKPN010000005">
    <property type="protein sequence ID" value="MBF4763545.1"/>
    <property type="molecule type" value="Genomic_DNA"/>
</dbReference>
<gene>
    <name evidence="1" type="ORF">ISU07_10435</name>
</gene>
<sequence>MCSPVRCRTCGKITWSGCGDHVDEVRAMVPAELWCEGHDEDVQADRLFV</sequence>
<comment type="caution">
    <text evidence="1">The sequence shown here is derived from an EMBL/GenBank/DDBJ whole genome shotgun (WGS) entry which is preliminary data.</text>
</comment>
<evidence type="ECO:0000313" key="1">
    <source>
        <dbReference type="EMBL" id="MBF4763545.1"/>
    </source>
</evidence>
<dbReference type="AlphaFoldDB" id="A0A930YKE9"/>
<reference evidence="1" key="1">
    <citation type="submission" date="2020-11" db="EMBL/GenBank/DDBJ databases">
        <title>Nocardioides sp. nov., isolated from Soil of Cynanchum wilfordii Hemsley rhizosphere.</title>
        <authorList>
            <person name="Lee J.-S."/>
            <person name="Suh M.K."/>
            <person name="Kim J.-S."/>
        </authorList>
    </citation>
    <scope>NUCLEOTIDE SEQUENCE</scope>
    <source>
        <strain evidence="1">KCTC 19275</strain>
    </source>
</reference>
<organism evidence="1 2">
    <name type="scientific">Nocardioides islandensis</name>
    <dbReference type="NCBI Taxonomy" id="433663"/>
    <lineage>
        <taxon>Bacteria</taxon>
        <taxon>Bacillati</taxon>
        <taxon>Actinomycetota</taxon>
        <taxon>Actinomycetes</taxon>
        <taxon>Propionibacteriales</taxon>
        <taxon>Nocardioidaceae</taxon>
        <taxon>Nocardioides</taxon>
    </lineage>
</organism>
<dbReference type="Proteomes" id="UP000640489">
    <property type="component" value="Unassembled WGS sequence"/>
</dbReference>
<keyword evidence="2" id="KW-1185">Reference proteome</keyword>
<protein>
    <submittedName>
        <fullName evidence="1">Uncharacterized protein</fullName>
    </submittedName>
</protein>
<dbReference type="PANTHER" id="PTHR34724:SF2">
    <property type="entry name" value="OS12G0596101 PROTEIN"/>
    <property type="match status" value="1"/>
</dbReference>
<accession>A0A930YKE9</accession>
<dbReference type="PANTHER" id="PTHR34724">
    <property type="entry name" value="OS12G0596101 PROTEIN"/>
    <property type="match status" value="1"/>
</dbReference>
<dbReference type="RefSeq" id="WP_194706735.1">
    <property type="nucleotide sequence ID" value="NZ_JADKPN010000005.1"/>
</dbReference>